<protein>
    <submittedName>
        <fullName evidence="2">Endonuclease VIII</fullName>
        <ecNumber evidence="2">4.2.99.18</ecNumber>
    </submittedName>
</protein>
<sequence length="185" mass="20608">MPEGPEIRRAADRIAAAIAGQRLAEVRFGLPRLRRFEDELTGARVVGVETRGKALLIAFDPGLTLYAHNQLYGVWYVRRRGELPSTARSLRVALHTETDSALLYSVSDIAVLDADRLLRHPYLTRLGPDLLDPALHWRDLARRLHGPAFRNRSLGALYLDQGFLAGLGNYLRSEILVVAALHPAL</sequence>
<proteinExistence type="predicted"/>
<evidence type="ECO:0000313" key="3">
    <source>
        <dbReference type="Proteomes" id="UP001564408"/>
    </source>
</evidence>
<accession>A0ABV4BJ01</accession>
<dbReference type="EC" id="4.2.99.18" evidence="2"/>
<reference evidence="2 3" key="1">
    <citation type="submission" date="2024-05" db="EMBL/GenBank/DDBJ databases">
        <title>Genome Sequence and Characterization of the New Strain Purple Sulfur Bacterium of Genus Thioalkalicoccus.</title>
        <authorList>
            <person name="Bryantseva I.A."/>
            <person name="Kyndt J.A."/>
            <person name="Imhoff J.F."/>
        </authorList>
    </citation>
    <scope>NUCLEOTIDE SEQUENCE [LARGE SCALE GENOMIC DNA]</scope>
    <source>
        <strain evidence="2 3">Um2</strain>
    </source>
</reference>
<dbReference type="InterPro" id="IPR035937">
    <property type="entry name" value="FPG_N"/>
</dbReference>
<feature type="domain" description="Formamidopyrimidine-DNA glycosylase catalytic" evidence="1">
    <location>
        <begin position="2"/>
        <end position="127"/>
    </location>
</feature>
<keyword evidence="2" id="KW-0540">Nuclease</keyword>
<dbReference type="Gene3D" id="3.20.190.10">
    <property type="entry name" value="MutM-like, N-terminal"/>
    <property type="match status" value="1"/>
</dbReference>
<dbReference type="SUPFAM" id="SSF81624">
    <property type="entry name" value="N-terminal domain of MutM-like DNA repair proteins"/>
    <property type="match status" value="1"/>
</dbReference>
<organism evidence="2 3">
    <name type="scientific">Thioalkalicoccus limnaeus</name>
    <dbReference type="NCBI Taxonomy" id="120681"/>
    <lineage>
        <taxon>Bacteria</taxon>
        <taxon>Pseudomonadati</taxon>
        <taxon>Pseudomonadota</taxon>
        <taxon>Gammaproteobacteria</taxon>
        <taxon>Chromatiales</taxon>
        <taxon>Chromatiaceae</taxon>
        <taxon>Thioalkalicoccus</taxon>
    </lineage>
</organism>
<dbReference type="InterPro" id="IPR010979">
    <property type="entry name" value="Ribosomal_uS13-like_H2TH"/>
</dbReference>
<dbReference type="InterPro" id="IPR012319">
    <property type="entry name" value="FPG_cat"/>
</dbReference>
<keyword evidence="2" id="KW-0456">Lyase</keyword>
<dbReference type="PROSITE" id="PS51068">
    <property type="entry name" value="FPG_CAT"/>
    <property type="match status" value="1"/>
</dbReference>
<dbReference type="GO" id="GO:0140078">
    <property type="term" value="F:class I DNA-(apurinic or apyrimidinic site) endonuclease activity"/>
    <property type="evidence" value="ECO:0007669"/>
    <property type="project" value="UniProtKB-EC"/>
</dbReference>
<dbReference type="Pfam" id="PF01149">
    <property type="entry name" value="Fapy_DNA_glyco"/>
    <property type="match status" value="1"/>
</dbReference>
<dbReference type="PANTHER" id="PTHR42697:SF1">
    <property type="entry name" value="ENDONUCLEASE 8"/>
    <property type="match status" value="1"/>
</dbReference>
<dbReference type="PANTHER" id="PTHR42697">
    <property type="entry name" value="ENDONUCLEASE 8"/>
    <property type="match status" value="1"/>
</dbReference>
<dbReference type="RefSeq" id="WP_369668637.1">
    <property type="nucleotide sequence ID" value="NZ_JBDKXB010000058.1"/>
</dbReference>
<keyword evidence="2" id="KW-0255">Endonuclease</keyword>
<gene>
    <name evidence="2" type="primary">nei</name>
    <name evidence="2" type="ORF">ABC977_17840</name>
</gene>
<dbReference type="SMART" id="SM00898">
    <property type="entry name" value="Fapy_DNA_glyco"/>
    <property type="match status" value="1"/>
</dbReference>
<keyword evidence="2" id="KW-0378">Hydrolase</keyword>
<dbReference type="Gene3D" id="1.10.8.50">
    <property type="match status" value="1"/>
</dbReference>
<dbReference type="EMBL" id="JBDKXB010000058">
    <property type="protein sequence ID" value="MEY6434257.1"/>
    <property type="molecule type" value="Genomic_DNA"/>
</dbReference>
<evidence type="ECO:0000313" key="2">
    <source>
        <dbReference type="EMBL" id="MEY6434257.1"/>
    </source>
</evidence>
<dbReference type="Proteomes" id="UP001564408">
    <property type="component" value="Unassembled WGS sequence"/>
</dbReference>
<evidence type="ECO:0000259" key="1">
    <source>
        <dbReference type="PROSITE" id="PS51068"/>
    </source>
</evidence>
<dbReference type="SUPFAM" id="SSF46946">
    <property type="entry name" value="S13-like H2TH domain"/>
    <property type="match status" value="1"/>
</dbReference>
<keyword evidence="3" id="KW-1185">Reference proteome</keyword>
<name>A0ABV4BJ01_9GAMM</name>
<dbReference type="NCBIfam" id="NF007763">
    <property type="entry name" value="PRK10445.1"/>
    <property type="match status" value="1"/>
</dbReference>
<comment type="caution">
    <text evidence="2">The sequence shown here is derived from an EMBL/GenBank/DDBJ whole genome shotgun (WGS) entry which is preliminary data.</text>
</comment>